<evidence type="ECO:0000313" key="1">
    <source>
        <dbReference type="EMBL" id="GAI26190.1"/>
    </source>
</evidence>
<sequence length="130" mass="14189">MPEVPRIKIEDLDKISKKVKRTVILREGAGRAKITVHMGTCGISAGAREIMSTLLAEIEKKNIKDIILTTSGCAGLCSKEPMTTVELKGETPVKYIELTPGKIKKIFNEHVLGGKIVKDYALAKGSERVI</sequence>
<reference evidence="1" key="1">
    <citation type="journal article" date="2014" name="Front. Microbiol.">
        <title>High frequency of phylogenetically diverse reductive dehalogenase-homologous genes in deep subseafloor sedimentary metagenomes.</title>
        <authorList>
            <person name="Kawai M."/>
            <person name="Futagami T."/>
            <person name="Toyoda A."/>
            <person name="Takaki Y."/>
            <person name="Nishi S."/>
            <person name="Hori S."/>
            <person name="Arai W."/>
            <person name="Tsubouchi T."/>
            <person name="Morono Y."/>
            <person name="Uchiyama I."/>
            <person name="Ito T."/>
            <person name="Fujiyama A."/>
            <person name="Inagaki F."/>
            <person name="Takami H."/>
        </authorList>
    </citation>
    <scope>NUCLEOTIDE SEQUENCE</scope>
    <source>
        <strain evidence="1">Expedition CK06-06</strain>
    </source>
</reference>
<protein>
    <recommendedName>
        <fullName evidence="2">NADP oxidoreductase</fullName>
    </recommendedName>
</protein>
<accession>X1NHA6</accession>
<organism evidence="1">
    <name type="scientific">marine sediment metagenome</name>
    <dbReference type="NCBI Taxonomy" id="412755"/>
    <lineage>
        <taxon>unclassified sequences</taxon>
        <taxon>metagenomes</taxon>
        <taxon>ecological metagenomes</taxon>
    </lineage>
</organism>
<gene>
    <name evidence="1" type="ORF">S06H3_35846</name>
</gene>
<dbReference type="CDD" id="cd02980">
    <property type="entry name" value="TRX_Fd_family"/>
    <property type="match status" value="1"/>
</dbReference>
<proteinExistence type="predicted"/>
<dbReference type="InterPro" id="IPR036249">
    <property type="entry name" value="Thioredoxin-like_sf"/>
</dbReference>
<dbReference type="Gene3D" id="3.40.30.10">
    <property type="entry name" value="Glutaredoxin"/>
    <property type="match status" value="1"/>
</dbReference>
<evidence type="ECO:0008006" key="2">
    <source>
        <dbReference type="Google" id="ProtNLM"/>
    </source>
</evidence>
<dbReference type="AlphaFoldDB" id="X1NHA6"/>
<dbReference type="SUPFAM" id="SSF52833">
    <property type="entry name" value="Thioredoxin-like"/>
    <property type="match status" value="1"/>
</dbReference>
<comment type="caution">
    <text evidence="1">The sequence shown here is derived from an EMBL/GenBank/DDBJ whole genome shotgun (WGS) entry which is preliminary data.</text>
</comment>
<dbReference type="EMBL" id="BARV01021658">
    <property type="protein sequence ID" value="GAI26190.1"/>
    <property type="molecule type" value="Genomic_DNA"/>
</dbReference>
<name>X1NHA6_9ZZZZ</name>